<evidence type="ECO:0000313" key="2">
    <source>
        <dbReference type="EMBL" id="RZT82230.1"/>
    </source>
</evidence>
<dbReference type="Proteomes" id="UP000293781">
    <property type="component" value="Unassembled WGS sequence"/>
</dbReference>
<feature type="compositionally biased region" description="Polar residues" evidence="1">
    <location>
        <begin position="35"/>
        <end position="46"/>
    </location>
</feature>
<organism evidence="2 3">
    <name type="scientific">Micromonospora violae</name>
    <dbReference type="NCBI Taxonomy" id="1278207"/>
    <lineage>
        <taxon>Bacteria</taxon>
        <taxon>Bacillati</taxon>
        <taxon>Actinomycetota</taxon>
        <taxon>Actinomycetes</taxon>
        <taxon>Micromonosporales</taxon>
        <taxon>Micromonosporaceae</taxon>
        <taxon>Micromonospora</taxon>
    </lineage>
</organism>
<accession>A0A4V2FQ17</accession>
<evidence type="ECO:0000256" key="1">
    <source>
        <dbReference type="SAM" id="MobiDB-lite"/>
    </source>
</evidence>
<gene>
    <name evidence="2" type="ORF">EV382_5535</name>
</gene>
<dbReference type="RefSeq" id="WP_130406554.1">
    <property type="nucleotide sequence ID" value="NZ_JBEZZO010000009.1"/>
</dbReference>
<proteinExistence type="predicted"/>
<keyword evidence="3" id="KW-1185">Reference proteome</keyword>
<sequence length="63" mass="6309">MGTGMKKSSLYGLVVALILTVTVGIGGAAAHRDNAASTGRSVTAEQQKPKSAPSPSYLDCAAC</sequence>
<evidence type="ECO:0000313" key="3">
    <source>
        <dbReference type="Proteomes" id="UP000293781"/>
    </source>
</evidence>
<dbReference type="AlphaFoldDB" id="A0A4V2FQ17"/>
<protein>
    <submittedName>
        <fullName evidence="2">Uncharacterized protein</fullName>
    </submittedName>
</protein>
<reference evidence="2 3" key="1">
    <citation type="submission" date="2019-02" db="EMBL/GenBank/DDBJ databases">
        <title>Sequencing the genomes of 1000 actinobacteria strains.</title>
        <authorList>
            <person name="Klenk H.-P."/>
        </authorList>
    </citation>
    <scope>NUCLEOTIDE SEQUENCE [LARGE SCALE GENOMIC DNA]</scope>
    <source>
        <strain evidence="2 3">DSM 45888</strain>
    </source>
</reference>
<comment type="caution">
    <text evidence="2">The sequence shown here is derived from an EMBL/GenBank/DDBJ whole genome shotgun (WGS) entry which is preliminary data.</text>
</comment>
<name>A0A4V2FQ17_9ACTN</name>
<feature type="region of interest" description="Disordered" evidence="1">
    <location>
        <begin position="33"/>
        <end position="63"/>
    </location>
</feature>
<dbReference type="EMBL" id="SHKK01000001">
    <property type="protein sequence ID" value="RZT82230.1"/>
    <property type="molecule type" value="Genomic_DNA"/>
</dbReference>